<dbReference type="Gene3D" id="3.90.50.10">
    <property type="entry name" value="Photosynthetic Reaction Center, subunit H, domain 2"/>
    <property type="match status" value="1"/>
</dbReference>
<organism evidence="3 4">
    <name type="scientific">Paeniglutamicibacter kerguelensis</name>
    <dbReference type="NCBI Taxonomy" id="254788"/>
    <lineage>
        <taxon>Bacteria</taxon>
        <taxon>Bacillati</taxon>
        <taxon>Actinomycetota</taxon>
        <taxon>Actinomycetes</taxon>
        <taxon>Micrococcales</taxon>
        <taxon>Micrococcaceae</taxon>
        <taxon>Paeniglutamicibacter</taxon>
    </lineage>
</organism>
<protein>
    <recommendedName>
        <fullName evidence="2">PRC-barrel domain-containing protein</fullName>
    </recommendedName>
</protein>
<evidence type="ECO:0000256" key="1">
    <source>
        <dbReference type="SAM" id="MobiDB-lite"/>
    </source>
</evidence>
<reference evidence="3 4" key="1">
    <citation type="submission" date="2021-03" db="EMBL/GenBank/DDBJ databases">
        <title>Sequencing the genomes of 1000 actinobacteria strains.</title>
        <authorList>
            <person name="Klenk H.-P."/>
        </authorList>
    </citation>
    <scope>NUCLEOTIDE SEQUENCE [LARGE SCALE GENOMIC DNA]</scope>
    <source>
        <strain evidence="3 4">DSM 15797</strain>
    </source>
</reference>
<dbReference type="SUPFAM" id="SSF50346">
    <property type="entry name" value="PRC-barrel domain"/>
    <property type="match status" value="1"/>
</dbReference>
<keyword evidence="4" id="KW-1185">Reference proteome</keyword>
<dbReference type="Proteomes" id="UP001296993">
    <property type="component" value="Unassembled WGS sequence"/>
</dbReference>
<accession>A0ABS4XEV7</accession>
<gene>
    <name evidence="3" type="ORF">JOF47_001725</name>
</gene>
<dbReference type="InterPro" id="IPR014747">
    <property type="entry name" value="Bac_photo_RC_H_C"/>
</dbReference>
<dbReference type="EMBL" id="JAGIOF010000001">
    <property type="protein sequence ID" value="MBP2386214.1"/>
    <property type="molecule type" value="Genomic_DNA"/>
</dbReference>
<dbReference type="RefSeq" id="WP_209997161.1">
    <property type="nucleotide sequence ID" value="NZ_BAAAJY010000019.1"/>
</dbReference>
<dbReference type="Pfam" id="PF05239">
    <property type="entry name" value="PRC"/>
    <property type="match status" value="1"/>
</dbReference>
<comment type="caution">
    <text evidence="3">The sequence shown here is derived from an EMBL/GenBank/DDBJ whole genome shotgun (WGS) entry which is preliminary data.</text>
</comment>
<dbReference type="InterPro" id="IPR027275">
    <property type="entry name" value="PRC-brl_dom"/>
</dbReference>
<evidence type="ECO:0000313" key="4">
    <source>
        <dbReference type="Proteomes" id="UP001296993"/>
    </source>
</evidence>
<evidence type="ECO:0000259" key="2">
    <source>
        <dbReference type="Pfam" id="PF05239"/>
    </source>
</evidence>
<sequence>MLSQHEIQKLLEDKAKVFGPDGEKIGTLGQIYLDDETGTPNFATVHTGFLGMAENFVPLDEAEISDENLYVKFPKDFVKDAPNVDPGGHLSEAEEDRLYSYYAQAGVGNTGLAAQPDLLEGTAPFTSEERGARDDFAPVRPRLRRYVVSEGSGDETVVPHVGESSQPGARVNDFNGAAVEEDPSRPGRSDRLDP</sequence>
<feature type="compositionally biased region" description="Basic and acidic residues" evidence="1">
    <location>
        <begin position="182"/>
        <end position="194"/>
    </location>
</feature>
<feature type="region of interest" description="Disordered" evidence="1">
    <location>
        <begin position="150"/>
        <end position="194"/>
    </location>
</feature>
<name>A0ABS4XEV7_9MICC</name>
<dbReference type="InterPro" id="IPR011033">
    <property type="entry name" value="PRC_barrel-like_sf"/>
</dbReference>
<feature type="domain" description="PRC-barrel" evidence="2">
    <location>
        <begin position="16"/>
        <end position="76"/>
    </location>
</feature>
<proteinExistence type="predicted"/>
<evidence type="ECO:0000313" key="3">
    <source>
        <dbReference type="EMBL" id="MBP2386214.1"/>
    </source>
</evidence>